<keyword evidence="2" id="KW-0255">Endonuclease</keyword>
<dbReference type="AlphaFoldDB" id="A0A6M3IIH1"/>
<protein>
    <submittedName>
        <fullName evidence="2">Putative homing endonuclease</fullName>
    </submittedName>
</protein>
<keyword evidence="2" id="KW-0378">Hydrolase</keyword>
<name>A0A6M3IIH1_9ZZZZ</name>
<evidence type="ECO:0000259" key="1">
    <source>
        <dbReference type="SMART" id="SM00507"/>
    </source>
</evidence>
<dbReference type="EMBL" id="MT141266">
    <property type="protein sequence ID" value="QJA57306.1"/>
    <property type="molecule type" value="Genomic_DNA"/>
</dbReference>
<gene>
    <name evidence="2" type="ORF">MM415B01664_0008</name>
</gene>
<dbReference type="Pfam" id="PF14279">
    <property type="entry name" value="HNH_5"/>
    <property type="match status" value="1"/>
</dbReference>
<dbReference type="CDD" id="cd00085">
    <property type="entry name" value="HNHc"/>
    <property type="match status" value="1"/>
</dbReference>
<feature type="domain" description="HNH nuclease" evidence="1">
    <location>
        <begin position="113"/>
        <end position="166"/>
    </location>
</feature>
<reference evidence="2" key="1">
    <citation type="submission" date="2020-03" db="EMBL/GenBank/DDBJ databases">
        <title>The deep terrestrial virosphere.</title>
        <authorList>
            <person name="Holmfeldt K."/>
            <person name="Nilsson E."/>
            <person name="Simone D."/>
            <person name="Lopez-Fernandez M."/>
            <person name="Wu X."/>
            <person name="de Brujin I."/>
            <person name="Lundin D."/>
            <person name="Andersson A."/>
            <person name="Bertilsson S."/>
            <person name="Dopson M."/>
        </authorList>
    </citation>
    <scope>NUCLEOTIDE SEQUENCE</scope>
    <source>
        <strain evidence="2">MM415B01664</strain>
    </source>
</reference>
<proteinExistence type="predicted"/>
<accession>A0A6M3IIH1</accession>
<sequence>MKQWYEENKERKAAKAKQWYKENKERCIAKSKQWREENKERCAAKNKQWREKNKERKVAKEKQWYEENKEYKAAKRKQWCGTERGRLLTGLSSQLRRQRKKNLATNHDLTTQEWLDIVYSQDHICAGKCHRRYPTSRLTVDHIYPLSRGGLLVRKNVQALCKRCNSSKGSKLMRNWMKEW</sequence>
<dbReference type="InterPro" id="IPR029471">
    <property type="entry name" value="HNH_5"/>
</dbReference>
<keyword evidence="2" id="KW-0540">Nuclease</keyword>
<dbReference type="SMART" id="SM00507">
    <property type="entry name" value="HNHc"/>
    <property type="match status" value="1"/>
</dbReference>
<dbReference type="GO" id="GO:0004519">
    <property type="term" value="F:endonuclease activity"/>
    <property type="evidence" value="ECO:0007669"/>
    <property type="project" value="UniProtKB-KW"/>
</dbReference>
<dbReference type="InterPro" id="IPR003615">
    <property type="entry name" value="HNH_nuc"/>
</dbReference>
<dbReference type="Gene3D" id="1.10.30.50">
    <property type="match status" value="1"/>
</dbReference>
<evidence type="ECO:0000313" key="2">
    <source>
        <dbReference type="EMBL" id="QJA57306.1"/>
    </source>
</evidence>
<organism evidence="2">
    <name type="scientific">viral metagenome</name>
    <dbReference type="NCBI Taxonomy" id="1070528"/>
    <lineage>
        <taxon>unclassified sequences</taxon>
        <taxon>metagenomes</taxon>
        <taxon>organismal metagenomes</taxon>
    </lineage>
</organism>